<proteinExistence type="predicted"/>
<accession>A0A3B3S150</accession>
<feature type="compositionally biased region" description="Basic and acidic residues" evidence="2">
    <location>
        <begin position="92"/>
        <end position="104"/>
    </location>
</feature>
<dbReference type="Proteomes" id="UP000261540">
    <property type="component" value="Unplaced"/>
</dbReference>
<dbReference type="GeneTree" id="ENSGT00390000011228"/>
<dbReference type="GO" id="GO:0032956">
    <property type="term" value="P:regulation of actin cytoskeleton organization"/>
    <property type="evidence" value="ECO:0007669"/>
    <property type="project" value="TreeGrafter"/>
</dbReference>
<reference evidence="3" key="2">
    <citation type="submission" date="2025-09" db="UniProtKB">
        <authorList>
            <consortium name="Ensembl"/>
        </authorList>
    </citation>
    <scope>IDENTIFICATION</scope>
</reference>
<evidence type="ECO:0000313" key="3">
    <source>
        <dbReference type="Ensembl" id="ENSPKIP00000024447.1"/>
    </source>
</evidence>
<sequence>MRAATSTSAGGTRQAINATSPPNAGAPTASHTNTHHLSTGAVKPRLFVSGPPANPVKVSRTHQELHKELLLAHKKGLVMCRRPELHLVLERRRKEQTEKEEGEQNRTPLERVLLQRQQINQEKEKQLEKAKEDPQLLEFLRVRENLKKIHSRHMNEHSGR</sequence>
<dbReference type="KEGG" id="pki:111857087"/>
<reference evidence="3" key="1">
    <citation type="submission" date="2025-08" db="UniProtKB">
        <authorList>
            <consortium name="Ensembl"/>
        </authorList>
    </citation>
    <scope>IDENTIFICATION</scope>
</reference>
<evidence type="ECO:0000256" key="2">
    <source>
        <dbReference type="SAM" id="MobiDB-lite"/>
    </source>
</evidence>
<feature type="region of interest" description="Disordered" evidence="2">
    <location>
        <begin position="1"/>
        <end position="57"/>
    </location>
</feature>
<evidence type="ECO:0000256" key="1">
    <source>
        <dbReference type="ARBA" id="ARBA00023054"/>
    </source>
</evidence>
<protein>
    <submittedName>
        <fullName evidence="3">Protein FAM107B-like</fullName>
    </submittedName>
</protein>
<name>A0A3B3S150_9TELE</name>
<organism evidence="3 4">
    <name type="scientific">Paramormyrops kingsleyae</name>
    <dbReference type="NCBI Taxonomy" id="1676925"/>
    <lineage>
        <taxon>Eukaryota</taxon>
        <taxon>Metazoa</taxon>
        <taxon>Chordata</taxon>
        <taxon>Craniata</taxon>
        <taxon>Vertebrata</taxon>
        <taxon>Euteleostomi</taxon>
        <taxon>Actinopterygii</taxon>
        <taxon>Neopterygii</taxon>
        <taxon>Teleostei</taxon>
        <taxon>Osteoglossocephala</taxon>
        <taxon>Osteoglossomorpha</taxon>
        <taxon>Osteoglossiformes</taxon>
        <taxon>Mormyridae</taxon>
        <taxon>Paramormyrops</taxon>
    </lineage>
</organism>
<keyword evidence="4" id="KW-1185">Reference proteome</keyword>
<dbReference type="RefSeq" id="XP_023693354.1">
    <property type="nucleotide sequence ID" value="XM_023837586.2"/>
</dbReference>
<dbReference type="OrthoDB" id="9048587at2759"/>
<keyword evidence="1" id="KW-0175">Coiled coil</keyword>
<dbReference type="Ensembl" id="ENSPKIT00000005154.1">
    <property type="protein sequence ID" value="ENSPKIP00000024447.1"/>
    <property type="gene ID" value="ENSPKIG00000007707.1"/>
</dbReference>
<dbReference type="AlphaFoldDB" id="A0A3B3S150"/>
<dbReference type="PANTHER" id="PTHR16768:SF4">
    <property type="entry name" value="PROTEIN FAM107B ISOFORM X1"/>
    <property type="match status" value="1"/>
</dbReference>
<dbReference type="GO" id="GO:0001725">
    <property type="term" value="C:stress fiber"/>
    <property type="evidence" value="ECO:0007669"/>
    <property type="project" value="TreeGrafter"/>
</dbReference>
<dbReference type="GO" id="GO:0030041">
    <property type="term" value="P:actin filament polymerization"/>
    <property type="evidence" value="ECO:0007669"/>
    <property type="project" value="TreeGrafter"/>
</dbReference>
<dbReference type="GeneID" id="111857087"/>
<feature type="region of interest" description="Disordered" evidence="2">
    <location>
        <begin position="92"/>
        <end position="111"/>
    </location>
</feature>
<dbReference type="GO" id="GO:0043005">
    <property type="term" value="C:neuron projection"/>
    <property type="evidence" value="ECO:0007669"/>
    <property type="project" value="TreeGrafter"/>
</dbReference>
<dbReference type="GO" id="GO:0051017">
    <property type="term" value="P:actin filament bundle assembly"/>
    <property type="evidence" value="ECO:0007669"/>
    <property type="project" value="TreeGrafter"/>
</dbReference>
<dbReference type="InterPro" id="IPR009533">
    <property type="entry name" value="FAM107"/>
</dbReference>
<dbReference type="RefSeq" id="XP_023693355.1">
    <property type="nucleotide sequence ID" value="XM_023837587.2"/>
</dbReference>
<dbReference type="STRING" id="1676925.ENSPKIP00000024447"/>
<feature type="compositionally biased region" description="Polar residues" evidence="2">
    <location>
        <begin position="1"/>
        <end position="22"/>
    </location>
</feature>
<evidence type="ECO:0000313" key="4">
    <source>
        <dbReference type="Proteomes" id="UP000261540"/>
    </source>
</evidence>
<dbReference type="PANTHER" id="PTHR16768">
    <property type="entry name" value="DOWN REGULATED IN RENAL CARCINOMA 1/TU3A"/>
    <property type="match status" value="1"/>
</dbReference>
<dbReference type="GO" id="GO:0045202">
    <property type="term" value="C:synapse"/>
    <property type="evidence" value="ECO:0007669"/>
    <property type="project" value="TreeGrafter"/>
</dbReference>
<dbReference type="Pfam" id="PF06625">
    <property type="entry name" value="DUF1151"/>
    <property type="match status" value="1"/>
</dbReference>